<accession>A0A804LTR0</accession>
<dbReference type="Proteomes" id="UP000007305">
    <property type="component" value="Chromosome 1"/>
</dbReference>
<keyword evidence="3" id="KW-1185">Reference proteome</keyword>
<evidence type="ECO:0000313" key="2">
    <source>
        <dbReference type="EnsemblPlants" id="Zm00001eb035830_P001"/>
    </source>
</evidence>
<feature type="region of interest" description="Disordered" evidence="1">
    <location>
        <begin position="16"/>
        <end position="42"/>
    </location>
</feature>
<evidence type="ECO:0000256" key="1">
    <source>
        <dbReference type="SAM" id="MobiDB-lite"/>
    </source>
</evidence>
<reference evidence="2" key="3">
    <citation type="submission" date="2021-05" db="UniProtKB">
        <authorList>
            <consortium name="EnsemblPlants"/>
        </authorList>
    </citation>
    <scope>IDENTIFICATION</scope>
    <source>
        <strain evidence="2">cv. B73</strain>
    </source>
</reference>
<reference evidence="3" key="1">
    <citation type="submission" date="2015-12" db="EMBL/GenBank/DDBJ databases">
        <title>Update maize B73 reference genome by single molecule sequencing technologies.</title>
        <authorList>
            <consortium name="Maize Genome Sequencing Project"/>
            <person name="Ware D."/>
        </authorList>
    </citation>
    <scope>NUCLEOTIDE SEQUENCE [LARGE SCALE GENOMIC DNA]</scope>
    <source>
        <strain evidence="3">cv. B73</strain>
    </source>
</reference>
<reference evidence="2" key="2">
    <citation type="submission" date="2019-07" db="EMBL/GenBank/DDBJ databases">
        <authorList>
            <person name="Seetharam A."/>
            <person name="Woodhouse M."/>
            <person name="Cannon E."/>
        </authorList>
    </citation>
    <scope>NUCLEOTIDE SEQUENCE [LARGE SCALE GENOMIC DNA]</scope>
    <source>
        <strain evidence="2">cv. B73</strain>
    </source>
</reference>
<protein>
    <submittedName>
        <fullName evidence="2">Uncharacterized protein</fullName>
    </submittedName>
</protein>
<dbReference type="Gramene" id="Zm00001eb035830_T001">
    <property type="protein sequence ID" value="Zm00001eb035830_P001"/>
    <property type="gene ID" value="Zm00001eb035830"/>
</dbReference>
<dbReference type="InParanoid" id="A0A804LTR0"/>
<proteinExistence type="predicted"/>
<evidence type="ECO:0000313" key="3">
    <source>
        <dbReference type="Proteomes" id="UP000007305"/>
    </source>
</evidence>
<sequence length="139" mass="14995">MLKRKQQQQQHTVLRSLLGPACDPSRIPLRSGPRRVPLTSPETRALRSHTTAHMLLLVFPQYGYSALPPNHSTRPPPFLTGHGFTCTPGHESESSGSGGGWPTATTAGCSPPLASKEAWRGTPVPAHLSSAGFRVRRVD</sequence>
<feature type="region of interest" description="Disordered" evidence="1">
    <location>
        <begin position="73"/>
        <end position="126"/>
    </location>
</feature>
<dbReference type="AlphaFoldDB" id="A0A804LTR0"/>
<name>A0A804LTR0_MAIZE</name>
<dbReference type="EnsemblPlants" id="Zm00001eb035830_T001">
    <property type="protein sequence ID" value="Zm00001eb035830_P001"/>
    <property type="gene ID" value="Zm00001eb035830"/>
</dbReference>
<organism evidence="2 3">
    <name type="scientific">Zea mays</name>
    <name type="common">Maize</name>
    <dbReference type="NCBI Taxonomy" id="4577"/>
    <lineage>
        <taxon>Eukaryota</taxon>
        <taxon>Viridiplantae</taxon>
        <taxon>Streptophyta</taxon>
        <taxon>Embryophyta</taxon>
        <taxon>Tracheophyta</taxon>
        <taxon>Spermatophyta</taxon>
        <taxon>Magnoliopsida</taxon>
        <taxon>Liliopsida</taxon>
        <taxon>Poales</taxon>
        <taxon>Poaceae</taxon>
        <taxon>PACMAD clade</taxon>
        <taxon>Panicoideae</taxon>
        <taxon>Andropogonodae</taxon>
        <taxon>Andropogoneae</taxon>
        <taxon>Tripsacinae</taxon>
        <taxon>Zea</taxon>
    </lineage>
</organism>